<evidence type="ECO:0000313" key="3">
    <source>
        <dbReference type="Proteomes" id="UP000317909"/>
    </source>
</evidence>
<dbReference type="EMBL" id="CP036339">
    <property type="protein sequence ID" value="QDT75730.1"/>
    <property type="molecule type" value="Genomic_DNA"/>
</dbReference>
<feature type="chain" id="PRO_5021796200" description="Autotransporter-associated beta strand repeat protein" evidence="1">
    <location>
        <begin position="26"/>
        <end position="742"/>
    </location>
</feature>
<dbReference type="AlphaFoldDB" id="A0A517U593"/>
<keyword evidence="1" id="KW-0732">Signal</keyword>
<dbReference type="OrthoDB" id="272551at2"/>
<keyword evidence="3" id="KW-1185">Reference proteome</keyword>
<proteinExistence type="predicted"/>
<organism evidence="2 3">
    <name type="scientific">Lacipirellula limnantheis</name>
    <dbReference type="NCBI Taxonomy" id="2528024"/>
    <lineage>
        <taxon>Bacteria</taxon>
        <taxon>Pseudomonadati</taxon>
        <taxon>Planctomycetota</taxon>
        <taxon>Planctomycetia</taxon>
        <taxon>Pirellulales</taxon>
        <taxon>Lacipirellulaceae</taxon>
        <taxon>Lacipirellula</taxon>
    </lineage>
</organism>
<evidence type="ECO:0000313" key="2">
    <source>
        <dbReference type="EMBL" id="QDT75730.1"/>
    </source>
</evidence>
<reference evidence="2 3" key="1">
    <citation type="submission" date="2019-02" db="EMBL/GenBank/DDBJ databases">
        <title>Deep-cultivation of Planctomycetes and their phenomic and genomic characterization uncovers novel biology.</title>
        <authorList>
            <person name="Wiegand S."/>
            <person name="Jogler M."/>
            <person name="Boedeker C."/>
            <person name="Pinto D."/>
            <person name="Vollmers J."/>
            <person name="Rivas-Marin E."/>
            <person name="Kohn T."/>
            <person name="Peeters S.H."/>
            <person name="Heuer A."/>
            <person name="Rast P."/>
            <person name="Oberbeckmann S."/>
            <person name="Bunk B."/>
            <person name="Jeske O."/>
            <person name="Meyerdierks A."/>
            <person name="Storesund J.E."/>
            <person name="Kallscheuer N."/>
            <person name="Luecker S."/>
            <person name="Lage O.M."/>
            <person name="Pohl T."/>
            <person name="Merkel B.J."/>
            <person name="Hornburger P."/>
            <person name="Mueller R.-W."/>
            <person name="Bruemmer F."/>
            <person name="Labrenz M."/>
            <person name="Spormann A.M."/>
            <person name="Op den Camp H."/>
            <person name="Overmann J."/>
            <person name="Amann R."/>
            <person name="Jetten M.S.M."/>
            <person name="Mascher T."/>
            <person name="Medema M.H."/>
            <person name="Devos D.P."/>
            <person name="Kaster A.-K."/>
            <person name="Ovreas L."/>
            <person name="Rohde M."/>
            <person name="Galperin M.Y."/>
            <person name="Jogler C."/>
        </authorList>
    </citation>
    <scope>NUCLEOTIDE SEQUENCE [LARGE SCALE GENOMIC DNA]</scope>
    <source>
        <strain evidence="2 3">I41</strain>
    </source>
</reference>
<protein>
    <recommendedName>
        <fullName evidence="4">Autotransporter-associated beta strand repeat protein</fullName>
    </recommendedName>
</protein>
<name>A0A517U593_9BACT</name>
<evidence type="ECO:0008006" key="4">
    <source>
        <dbReference type="Google" id="ProtNLM"/>
    </source>
</evidence>
<gene>
    <name evidence="2" type="ORF">I41_49720</name>
</gene>
<evidence type="ECO:0000256" key="1">
    <source>
        <dbReference type="SAM" id="SignalP"/>
    </source>
</evidence>
<feature type="signal peptide" evidence="1">
    <location>
        <begin position="1"/>
        <end position="25"/>
    </location>
</feature>
<dbReference type="RefSeq" id="WP_145435517.1">
    <property type="nucleotide sequence ID" value="NZ_CP036339.1"/>
</dbReference>
<dbReference type="KEGG" id="llh:I41_49720"/>
<sequence length="742" mass="74323" precursor="true">MQFIGRILTAMTGFAALGAAPVAHAQFATIIDVPPNLAPSIIGSNTQVNVFAGGAITGSVDAGLGNGTSSSIEVNVHGGSIASTFTANHGSTLNLFDGVAEGVVARSGSTVNVKGGVARISALDGSAVNASGGKIADGFSSLPASVLNFSGGILGEAAIGGSATIRGGTIRPELNAANGSQVRLIGGEFRLNGAPLPGLAAPGDQAALSFPEGSVLSGVLEDGLPFAFAYSAGDRFGTNSLTVAASPLPPIVPSSITVNEASALQGVRRDQRVTVAAGGVLPADFIAGRGSSITVLPGGRIGDWMEAVGAEIEVKGGEVGRSLSLYDGAKLVVQPGSILRTASAEDGSSIDVFGGAIQHVDVLRGGIARIHGGSLTVGFNVQRGGVIEFFDGAAGNIVRVGGVVNIHGGTIGDGFDARLGSVVNVLGGSMGSDFQAFSASNVRFRGGSLGDRLQTMSRSQVSFEGEQFRLNGVPIDGLSNLGDAVPINLSSSDVLSGVLEDGTPFAVAPSDADVIAGGSLKIVKSRAPGVGPAMIIVTGPSTLRGIRSGQSLLVEQGGELGNNFNADVGSALTIRAGGSTGNNLEAVGATVDVRGGTLGTNFDAFAGTTVYVHQGVIGSDFTAHRGSAVTIAGGTIVNSFFANAGSELNLIGREFRLNGELIADLSAGVTKTLTERSGVLSGVFADGSPFSLPFFLDAYPTFVNISAGAKLTVTLVPEPACGALILSACFLQFAFGKRIVKR</sequence>
<accession>A0A517U593</accession>
<dbReference type="Proteomes" id="UP000317909">
    <property type="component" value="Chromosome"/>
</dbReference>